<feature type="domain" description="Beta-lactamase-related" evidence="1">
    <location>
        <begin position="51"/>
        <end position="372"/>
    </location>
</feature>
<dbReference type="GO" id="GO:0016787">
    <property type="term" value="F:hydrolase activity"/>
    <property type="evidence" value="ECO:0007669"/>
    <property type="project" value="UniProtKB-KW"/>
</dbReference>
<accession>A0AAE3MKA5</accession>
<dbReference type="SUPFAM" id="SSF56601">
    <property type="entry name" value="beta-lactamase/transpeptidase-like"/>
    <property type="match status" value="1"/>
</dbReference>
<dbReference type="InterPro" id="IPR001466">
    <property type="entry name" value="Beta-lactam-related"/>
</dbReference>
<evidence type="ECO:0000313" key="2">
    <source>
        <dbReference type="EMBL" id="MCX2718449.1"/>
    </source>
</evidence>
<dbReference type="EMBL" id="JAPFQP010000001">
    <property type="protein sequence ID" value="MCX2718449.1"/>
    <property type="molecule type" value="Genomic_DNA"/>
</dbReference>
<keyword evidence="3" id="KW-1185">Reference proteome</keyword>
<dbReference type="PANTHER" id="PTHR46825">
    <property type="entry name" value="D-ALANYL-D-ALANINE-CARBOXYPEPTIDASE/ENDOPEPTIDASE AMPH"/>
    <property type="match status" value="1"/>
</dbReference>
<dbReference type="PANTHER" id="PTHR46825:SF12">
    <property type="entry name" value="PENICILLIN-BINDING PROTEIN 4"/>
    <property type="match status" value="1"/>
</dbReference>
<dbReference type="Gene3D" id="3.40.710.10">
    <property type="entry name" value="DD-peptidase/beta-lactamase superfamily"/>
    <property type="match status" value="1"/>
</dbReference>
<evidence type="ECO:0000259" key="1">
    <source>
        <dbReference type="Pfam" id="PF00144"/>
    </source>
</evidence>
<name>A0AAE3MKA5_9FLAO</name>
<protein>
    <submittedName>
        <fullName evidence="2">Serine hydrolase</fullName>
    </submittedName>
</protein>
<dbReference type="AlphaFoldDB" id="A0AAE3MKA5"/>
<dbReference type="RefSeq" id="WP_266010530.1">
    <property type="nucleotide sequence ID" value="NZ_JAPFQP010000001.1"/>
</dbReference>
<dbReference type="Proteomes" id="UP001207116">
    <property type="component" value="Unassembled WGS sequence"/>
</dbReference>
<proteinExistence type="predicted"/>
<dbReference type="InterPro" id="IPR050491">
    <property type="entry name" value="AmpC-like"/>
</dbReference>
<organism evidence="2 3">
    <name type="scientific">Lentiprolixibacter aurantiacus</name>
    <dbReference type="NCBI Taxonomy" id="2993939"/>
    <lineage>
        <taxon>Bacteria</taxon>
        <taxon>Pseudomonadati</taxon>
        <taxon>Bacteroidota</taxon>
        <taxon>Flavobacteriia</taxon>
        <taxon>Flavobacteriales</taxon>
        <taxon>Flavobacteriaceae</taxon>
        <taxon>Lentiprolixibacter</taxon>
    </lineage>
</organism>
<dbReference type="InterPro" id="IPR012338">
    <property type="entry name" value="Beta-lactam/transpept-like"/>
</dbReference>
<comment type="caution">
    <text evidence="2">The sequence shown here is derived from an EMBL/GenBank/DDBJ whole genome shotgun (WGS) entry which is preliminary data.</text>
</comment>
<sequence length="496" mass="54683">MRRALAKALSLIIVVLIFPSGCKEDNGTEIDQKKEMAINGLISRDSTVKSVEEFLVARGLKGLSVAVFEDYEVIWADSWGFKETGTADSVNLETAFSTASISKGVTATLLAMLEEEGLMDLNVPVNNYLKRWKLPENDFTKEVPVTLEHLLSHMAGTTQHGFADFYEGDTIPTLVESLQGKLPRYKEEISVVFKPGTTWQYSGGGYVIVQMAVEDHLGKSLADLAAERLFIPLGMSRTTMKQPNEEGFPQNVARAHDEEGKLIRTGIPITPQVAPSGMWSTPKDMALFMIEMQKALDGQKTEVISREVAKRVTNIITVKTLGGSGLAWERFHGFGNREWFSHGGANTGTGGYVYGTMEGGNGMVFFGNGPNGIRIPVLDQLRNSIVASHGWHKPLDLDVRDSIPASLLNKVTGSYQHVLYNAQVQVTEENGTLTVNPFFGGIPAQLHYLGDNVFAVEEFPSNLVFQVNPEDGEFYMALKRRGFQGEADYSFKKLEQ</sequence>
<gene>
    <name evidence="2" type="ORF">OO016_02430</name>
</gene>
<evidence type="ECO:0000313" key="3">
    <source>
        <dbReference type="Proteomes" id="UP001207116"/>
    </source>
</evidence>
<dbReference type="Pfam" id="PF00144">
    <property type="entry name" value="Beta-lactamase"/>
    <property type="match status" value="1"/>
</dbReference>
<reference evidence="2" key="1">
    <citation type="submission" date="2022-11" db="EMBL/GenBank/DDBJ databases">
        <title>The characterization of three novel Bacteroidetes species and genomic analysis of their roles in tidal elemental geochemical cycles.</title>
        <authorList>
            <person name="Ma K.-J."/>
        </authorList>
    </citation>
    <scope>NUCLEOTIDE SEQUENCE</scope>
    <source>
        <strain evidence="2">M415</strain>
    </source>
</reference>
<keyword evidence="2" id="KW-0378">Hydrolase</keyword>